<name>A0A1U7RA98_ALLSI</name>
<evidence type="ECO:0000256" key="9">
    <source>
        <dbReference type="SAM" id="MobiDB-lite"/>
    </source>
</evidence>
<evidence type="ECO:0000313" key="11">
    <source>
        <dbReference type="Proteomes" id="UP000189705"/>
    </source>
</evidence>
<evidence type="ECO:0000256" key="3">
    <source>
        <dbReference type="ARBA" id="ARBA00022553"/>
    </source>
</evidence>
<evidence type="ECO:0000256" key="6">
    <source>
        <dbReference type="ARBA" id="ARBA00023159"/>
    </source>
</evidence>
<dbReference type="GeneID" id="102387166"/>
<keyword evidence="3" id="KW-0597">Phosphoprotein</keyword>
<dbReference type="PRINTS" id="PR00404">
    <property type="entry name" value="MADSDOMAIN"/>
</dbReference>
<dbReference type="PANTHER" id="PTHR11945:SF637">
    <property type="entry name" value="MYOCYTE-SPECIFIC ENHANCER FACTOR 2A"/>
    <property type="match status" value="1"/>
</dbReference>
<dbReference type="GO" id="GO:0030154">
    <property type="term" value="P:cell differentiation"/>
    <property type="evidence" value="ECO:0007669"/>
    <property type="project" value="TreeGrafter"/>
</dbReference>
<feature type="region of interest" description="Disordered" evidence="9">
    <location>
        <begin position="235"/>
        <end position="270"/>
    </location>
</feature>
<feature type="region of interest" description="Disordered" evidence="9">
    <location>
        <begin position="174"/>
        <end position="213"/>
    </location>
</feature>
<evidence type="ECO:0000256" key="5">
    <source>
        <dbReference type="ARBA" id="ARBA00023125"/>
    </source>
</evidence>
<dbReference type="GO" id="GO:0045944">
    <property type="term" value="P:positive regulation of transcription by RNA polymerase II"/>
    <property type="evidence" value="ECO:0007669"/>
    <property type="project" value="InterPro"/>
</dbReference>
<evidence type="ECO:0000256" key="2">
    <source>
        <dbReference type="ARBA" id="ARBA00022473"/>
    </source>
</evidence>
<dbReference type="GO" id="GO:0000978">
    <property type="term" value="F:RNA polymerase II cis-regulatory region sequence-specific DNA binding"/>
    <property type="evidence" value="ECO:0007669"/>
    <property type="project" value="TreeGrafter"/>
</dbReference>
<evidence type="ECO:0000313" key="12">
    <source>
        <dbReference type="RefSeq" id="XP_006020125.1"/>
    </source>
</evidence>
<dbReference type="PROSITE" id="PS00350">
    <property type="entry name" value="MADS_BOX_1"/>
    <property type="match status" value="1"/>
</dbReference>
<keyword evidence="6" id="KW-0010">Activator</keyword>
<sequence>MGRKKIQITRIMDERNRQVTFTKRKFGLMKKAYELSVLCDCEIALIIFNSSNKLFQYASTDMDKVLLKYTEYNEPHESRTNSDIVEALNKKEHRGCDSPDPDTSYVLTPHTEEKYKKINEEFDNMMRNHKIAPGLPPQNFSMSVTVPVSNPNTLTYSNPGSSLVSPSLAASSSLTDTTMLSPPQATLHRNVSPGAPQRPPSTGNTGGMLGTTDLSVPNGAGTSPVGNGFVNSRASPGLLGTTGGGNGLGKVMPTKSPPPPGGGNLGMNNRKPDLRVVIPPSSKGMMPPLNTQRISSSQSTQPLATPVVSVTTPSLPPQGLVYSAMPTAYNTDYSLTSADLSALQGFNSPGMLSLGQVSAWQQHHLGQAALSSLVAGGQLSQGSNLSINTNQNINIKSEPISPPRDRMTPSGFPQQQQQQQQQQQSRQEMGRSPVDSLSSSSSSYDGSDREDPRNDFHSPVGLGRPPNSEDRESPSVKRMRMDAWVT</sequence>
<keyword evidence="4" id="KW-0805">Transcription regulation</keyword>
<evidence type="ECO:0000256" key="8">
    <source>
        <dbReference type="ARBA" id="ARBA00023242"/>
    </source>
</evidence>
<dbReference type="GO" id="GO:0046983">
    <property type="term" value="F:protein dimerization activity"/>
    <property type="evidence" value="ECO:0007669"/>
    <property type="project" value="InterPro"/>
</dbReference>
<dbReference type="FunFam" id="3.40.1810.10:FF:000001">
    <property type="entry name" value="Myocyte-specific enhancer factor 2A homolog"/>
    <property type="match status" value="1"/>
</dbReference>
<dbReference type="Pfam" id="PF12347">
    <property type="entry name" value="HJURP_C"/>
    <property type="match status" value="1"/>
</dbReference>
<evidence type="ECO:0000256" key="7">
    <source>
        <dbReference type="ARBA" id="ARBA00023163"/>
    </source>
</evidence>
<evidence type="ECO:0000256" key="4">
    <source>
        <dbReference type="ARBA" id="ARBA00023015"/>
    </source>
</evidence>
<feature type="domain" description="MADS-box" evidence="10">
    <location>
        <begin position="1"/>
        <end position="61"/>
    </location>
</feature>
<dbReference type="GO" id="GO:0000981">
    <property type="term" value="F:DNA-binding transcription factor activity, RNA polymerase II-specific"/>
    <property type="evidence" value="ECO:0007669"/>
    <property type="project" value="TreeGrafter"/>
</dbReference>
<protein>
    <submittedName>
        <fullName evidence="12">Myocyte-specific enhancer factor 2A isoform X6</fullName>
    </submittedName>
</protein>
<feature type="compositionally biased region" description="Basic and acidic residues" evidence="9">
    <location>
        <begin position="446"/>
        <end position="456"/>
    </location>
</feature>
<organism evidence="11 12">
    <name type="scientific">Alligator sinensis</name>
    <name type="common">Chinese alligator</name>
    <dbReference type="NCBI Taxonomy" id="38654"/>
    <lineage>
        <taxon>Eukaryota</taxon>
        <taxon>Metazoa</taxon>
        <taxon>Chordata</taxon>
        <taxon>Craniata</taxon>
        <taxon>Vertebrata</taxon>
        <taxon>Euteleostomi</taxon>
        <taxon>Archelosauria</taxon>
        <taxon>Archosauria</taxon>
        <taxon>Crocodylia</taxon>
        <taxon>Alligatoridae</taxon>
        <taxon>Alligatorinae</taxon>
        <taxon>Alligator</taxon>
    </lineage>
</organism>
<dbReference type="Gene3D" id="3.40.1810.10">
    <property type="entry name" value="Transcription factor, MADS-box"/>
    <property type="match status" value="1"/>
</dbReference>
<keyword evidence="8" id="KW-0539">Nucleus</keyword>
<dbReference type="PROSITE" id="PS50066">
    <property type="entry name" value="MADS_BOX_2"/>
    <property type="match status" value="1"/>
</dbReference>
<feature type="compositionally biased region" description="Polar residues" evidence="9">
    <location>
        <begin position="383"/>
        <end position="395"/>
    </location>
</feature>
<feature type="compositionally biased region" description="Low complexity" evidence="9">
    <location>
        <begin position="414"/>
        <end position="424"/>
    </location>
</feature>
<dbReference type="Proteomes" id="UP000189705">
    <property type="component" value="Unplaced"/>
</dbReference>
<dbReference type="PANTHER" id="PTHR11945">
    <property type="entry name" value="MADS BOX PROTEIN"/>
    <property type="match status" value="1"/>
</dbReference>
<dbReference type="Pfam" id="PF00319">
    <property type="entry name" value="SRF-TF"/>
    <property type="match status" value="1"/>
</dbReference>
<reference evidence="12" key="1">
    <citation type="submission" date="2025-08" db="UniProtKB">
        <authorList>
            <consortium name="RefSeq"/>
        </authorList>
    </citation>
    <scope>IDENTIFICATION</scope>
</reference>
<accession>A0A1U7RA98</accession>
<dbReference type="SMART" id="SM00432">
    <property type="entry name" value="MADS"/>
    <property type="match status" value="1"/>
</dbReference>
<keyword evidence="2" id="KW-0217">Developmental protein</keyword>
<dbReference type="InterPro" id="IPR002100">
    <property type="entry name" value="TF_MADSbox"/>
</dbReference>
<dbReference type="CDD" id="cd00265">
    <property type="entry name" value="MADS_MEF2_like"/>
    <property type="match status" value="1"/>
</dbReference>
<feature type="compositionally biased region" description="Low complexity" evidence="9">
    <location>
        <begin position="174"/>
        <end position="183"/>
    </location>
</feature>
<keyword evidence="11" id="KW-1185">Reference proteome</keyword>
<evidence type="ECO:0000256" key="1">
    <source>
        <dbReference type="ARBA" id="ARBA00004123"/>
    </source>
</evidence>
<dbReference type="GO" id="GO:0005634">
    <property type="term" value="C:nucleus"/>
    <property type="evidence" value="ECO:0007669"/>
    <property type="project" value="UniProtKB-SubCell"/>
</dbReference>
<dbReference type="GO" id="GO:0042826">
    <property type="term" value="F:histone deacetylase binding"/>
    <property type="evidence" value="ECO:0007669"/>
    <property type="project" value="TreeGrafter"/>
</dbReference>
<feature type="compositionally biased region" description="Basic and acidic residues" evidence="9">
    <location>
        <begin position="467"/>
        <end position="486"/>
    </location>
</feature>
<gene>
    <name evidence="12" type="primary">MEF2A</name>
</gene>
<proteinExistence type="predicted"/>
<keyword evidence="5" id="KW-0238">DNA-binding</keyword>
<comment type="subcellular location">
    <subcellularLocation>
        <location evidence="1">Nucleus</location>
    </subcellularLocation>
</comment>
<keyword evidence="7" id="KW-0804">Transcription</keyword>
<feature type="region of interest" description="Disordered" evidence="9">
    <location>
        <begin position="383"/>
        <end position="486"/>
    </location>
</feature>
<dbReference type="InterPro" id="IPR033896">
    <property type="entry name" value="MEF2-like_N"/>
</dbReference>
<dbReference type="RefSeq" id="XP_006020125.1">
    <property type="nucleotide sequence ID" value="XM_006020063.3"/>
</dbReference>
<feature type="compositionally biased region" description="Low complexity" evidence="9">
    <location>
        <begin position="432"/>
        <end position="445"/>
    </location>
</feature>
<dbReference type="SUPFAM" id="SSF55455">
    <property type="entry name" value="SRF-like"/>
    <property type="match status" value="1"/>
</dbReference>
<dbReference type="InterPro" id="IPR022102">
    <property type="entry name" value="HJURP_C"/>
</dbReference>
<dbReference type="InterPro" id="IPR036879">
    <property type="entry name" value="TF_MADSbox_sf"/>
</dbReference>
<dbReference type="AlphaFoldDB" id="A0A1U7RA98"/>
<dbReference type="CTD" id="4205"/>
<evidence type="ECO:0000259" key="10">
    <source>
        <dbReference type="PROSITE" id="PS50066"/>
    </source>
</evidence>